<evidence type="ECO:0000256" key="9">
    <source>
        <dbReference type="ARBA" id="ARBA00022989"/>
    </source>
</evidence>
<comment type="catalytic activity">
    <reaction evidence="14">
        <text>a 1,2-diacyl-sn-glycero-3-phospho-N,N-dimethylethanolamine + S-adenosyl-L-methionine = a 1,2-diacyl-sn-glycero-3-phosphocholine + S-adenosyl-L-homocysteine + H(+)</text>
        <dbReference type="Rhea" id="RHEA:32739"/>
        <dbReference type="ChEBI" id="CHEBI:15378"/>
        <dbReference type="ChEBI" id="CHEBI:57643"/>
        <dbReference type="ChEBI" id="CHEBI:57856"/>
        <dbReference type="ChEBI" id="CHEBI:59789"/>
        <dbReference type="ChEBI" id="CHEBI:64572"/>
    </reaction>
</comment>
<feature type="transmembrane region" description="Helical" evidence="15">
    <location>
        <begin position="169"/>
        <end position="189"/>
    </location>
</feature>
<dbReference type="PROSITE" id="PS51599">
    <property type="entry name" value="SAM_PEMT_PEM2"/>
    <property type="match status" value="1"/>
</dbReference>
<evidence type="ECO:0000256" key="4">
    <source>
        <dbReference type="ARBA" id="ARBA00022603"/>
    </source>
</evidence>
<keyword evidence="8 14" id="KW-0256">Endoplasmic reticulum</keyword>
<keyword evidence="3 14" id="KW-0444">Lipid biosynthesis</keyword>
<evidence type="ECO:0000256" key="14">
    <source>
        <dbReference type="HAMAP-Rule" id="MF_03216"/>
    </source>
</evidence>
<dbReference type="EC" id="2.1.1.71" evidence="14"/>
<evidence type="ECO:0000256" key="10">
    <source>
        <dbReference type="ARBA" id="ARBA00023098"/>
    </source>
</evidence>
<gene>
    <name evidence="16" type="primary">OPI3</name>
    <name evidence="16" type="ORF">F1559_002349</name>
</gene>
<dbReference type="Pfam" id="PF04191">
    <property type="entry name" value="PEMT"/>
    <property type="match status" value="1"/>
</dbReference>
<feature type="intramembrane region" description="Helical" evidence="14">
    <location>
        <begin position="86"/>
        <end position="106"/>
    </location>
</feature>
<dbReference type="PANTHER" id="PTHR15458:SF5">
    <property type="entry name" value="PHOSPHATIDYLETHANOLAMINE N-METHYLTRANSFERASE"/>
    <property type="match status" value="1"/>
</dbReference>
<feature type="binding site" evidence="14">
    <location>
        <begin position="261"/>
        <end position="262"/>
    </location>
    <ligand>
        <name>S-adenosyl-L-methionine</name>
        <dbReference type="ChEBI" id="CHEBI:59789"/>
    </ligand>
</feature>
<dbReference type="Gene3D" id="1.20.120.1630">
    <property type="match status" value="1"/>
</dbReference>
<keyword evidence="5 14" id="KW-0808">Transferase</keyword>
<comment type="pathway">
    <text evidence="1 14">Phospholipid metabolism; phosphatidylcholine biosynthesis.</text>
</comment>
<evidence type="ECO:0000256" key="2">
    <source>
        <dbReference type="ARBA" id="ARBA00005189"/>
    </source>
</evidence>
<feature type="binding site" evidence="14">
    <location>
        <begin position="179"/>
        <end position="181"/>
    </location>
    <ligand>
        <name>S-adenosyl-L-methionine</name>
        <dbReference type="ChEBI" id="CHEBI:59789"/>
    </ligand>
</feature>
<evidence type="ECO:0000256" key="11">
    <source>
        <dbReference type="ARBA" id="ARBA00023136"/>
    </source>
</evidence>
<keyword evidence="4 14" id="KW-0489">Methyltransferase</keyword>
<dbReference type="EMBL" id="VWRR01000020">
    <property type="protein sequence ID" value="KAF6000468.1"/>
    <property type="molecule type" value="Genomic_DNA"/>
</dbReference>
<feature type="topological domain" description="Lumenal" evidence="14">
    <location>
        <begin position="1"/>
        <end position="85"/>
    </location>
</feature>
<feature type="topological domain" description="Lumenal" evidence="14">
    <location>
        <begin position="107"/>
        <end position="118"/>
    </location>
</feature>
<evidence type="ECO:0000313" key="16">
    <source>
        <dbReference type="EMBL" id="KAF6000468.1"/>
    </source>
</evidence>
<comment type="caution">
    <text evidence="14">Lacks conserved residue(s) required for the propagation of feature annotation.</text>
</comment>
<keyword evidence="11 14" id="KW-0472">Membrane</keyword>
<evidence type="ECO:0000256" key="1">
    <source>
        <dbReference type="ARBA" id="ARBA00004969"/>
    </source>
</evidence>
<keyword evidence="14" id="KW-0496">Mitochondrion</keyword>
<evidence type="ECO:0000313" key="17">
    <source>
        <dbReference type="Proteomes" id="UP000530660"/>
    </source>
</evidence>
<evidence type="ECO:0000256" key="8">
    <source>
        <dbReference type="ARBA" id="ARBA00022824"/>
    </source>
</evidence>
<dbReference type="GO" id="GO:0005789">
    <property type="term" value="C:endoplasmic reticulum membrane"/>
    <property type="evidence" value="ECO:0007669"/>
    <property type="project" value="UniProtKB-SubCell"/>
</dbReference>
<dbReference type="UniPathway" id="UPA00753"/>
<dbReference type="Proteomes" id="UP000530660">
    <property type="component" value="Unassembled WGS sequence"/>
</dbReference>
<dbReference type="PANTHER" id="PTHR15458">
    <property type="entry name" value="PHOSPHATIDYLETHANOLAMINE N-METHYLTRANSFERASE"/>
    <property type="match status" value="1"/>
</dbReference>
<dbReference type="GO" id="GO:0000773">
    <property type="term" value="F:phosphatidyl-N-methylethanolamine N-methyltransferase activity"/>
    <property type="evidence" value="ECO:0007669"/>
    <property type="project" value="UniProtKB-UniRule"/>
</dbReference>
<dbReference type="InterPro" id="IPR007318">
    <property type="entry name" value="Phopholipid_MeTrfase"/>
</dbReference>
<keyword evidence="7 14" id="KW-0812">Transmembrane</keyword>
<dbReference type="GO" id="GO:0031966">
    <property type="term" value="C:mitochondrial membrane"/>
    <property type="evidence" value="ECO:0007669"/>
    <property type="project" value="UniProtKB-SubCell"/>
</dbReference>
<keyword evidence="9 14" id="KW-1133">Transmembrane helix</keyword>
<feature type="transmembrane region" description="Helical" evidence="15">
    <location>
        <begin position="231"/>
        <end position="256"/>
    </location>
</feature>
<keyword evidence="12 14" id="KW-0594">Phospholipid biosynthesis</keyword>
<comment type="similarity">
    <text evidence="14">Belongs to the class VI-like SAM-binding methyltransferase superfamily. PEMT/PEM2 methyltransferase family.</text>
</comment>
<name>A0A7J7IBT6_9RHOD</name>
<evidence type="ECO:0000256" key="13">
    <source>
        <dbReference type="ARBA" id="ARBA00023264"/>
    </source>
</evidence>
<protein>
    <recommendedName>
        <fullName evidence="14">Phosphatidylethanolamine N-methyltransferase</fullName>
        <shortName evidence="14">PEAMT</shortName>
        <shortName evidence="14">PEMT</shortName>
        <ecNumber evidence="14">2.1.1.17</ecNumber>
        <ecNumber evidence="14">2.1.1.71</ecNumber>
    </recommendedName>
    <alternativeName>
        <fullName evidence="14">Phospholipid methyltransferase</fullName>
        <shortName evidence="14">PLMT</shortName>
    </alternativeName>
</protein>
<organism evidence="16 17">
    <name type="scientific">Cyanidiococcus yangmingshanensis</name>
    <dbReference type="NCBI Taxonomy" id="2690220"/>
    <lineage>
        <taxon>Eukaryota</taxon>
        <taxon>Rhodophyta</taxon>
        <taxon>Bangiophyceae</taxon>
        <taxon>Cyanidiales</taxon>
        <taxon>Cyanidiaceae</taxon>
        <taxon>Cyanidiococcus</taxon>
    </lineage>
</organism>
<keyword evidence="10 14" id="KW-0443">Lipid metabolism</keyword>
<dbReference type="EC" id="2.1.1.17" evidence="14"/>
<feature type="transmembrane region" description="Helical" evidence="15">
    <location>
        <begin position="129"/>
        <end position="149"/>
    </location>
</feature>
<comment type="subcellular location">
    <subcellularLocation>
        <location evidence="14">Endoplasmic reticulum membrane</location>
        <topology evidence="14">Multi-pass membrane protein</topology>
    </subcellularLocation>
    <subcellularLocation>
        <location evidence="14">Mitochondrion membrane</location>
        <topology evidence="14">Multi-pass membrane protein</topology>
    </subcellularLocation>
</comment>
<dbReference type="HAMAP" id="MF_03216">
    <property type="entry name" value="PLMT"/>
    <property type="match status" value="1"/>
</dbReference>
<feature type="topological domain" description="Cytoplasmic" evidence="14">
    <location>
        <begin position="260"/>
        <end position="312"/>
    </location>
</feature>
<evidence type="ECO:0000256" key="5">
    <source>
        <dbReference type="ARBA" id="ARBA00022679"/>
    </source>
</evidence>
<reference evidence="16 17" key="1">
    <citation type="journal article" date="2020" name="J. Phycol.">
        <title>Comparative genome analysis reveals Cyanidiococcus gen. nov., a new extremophilic red algal genus sister to Cyanidioschyzon (Cyanidioschyzonaceae, Rhodophyta).</title>
        <authorList>
            <person name="Liu S.-L."/>
            <person name="Chiang Y.-R."/>
            <person name="Yoon H.S."/>
            <person name="Fu H.-Y."/>
        </authorList>
    </citation>
    <scope>NUCLEOTIDE SEQUENCE [LARGE SCALE GENOMIC DNA]</scope>
    <source>
        <strain evidence="16 17">THAL066</strain>
    </source>
</reference>
<keyword evidence="6 14" id="KW-0949">S-adenosyl-L-methionine</keyword>
<accession>A0A7J7IBT6</accession>
<evidence type="ECO:0000256" key="3">
    <source>
        <dbReference type="ARBA" id="ARBA00022516"/>
    </source>
</evidence>
<comment type="catalytic activity">
    <reaction evidence="14">
        <text>a 1,2-diacyl-sn-glycero-3-phospho-N-methylethanolamine + S-adenosyl-L-methionine = a 1,2-diacyl-sn-glycero-3-phospho-N,N-dimethylethanolamine + S-adenosyl-L-homocysteine + H(+)</text>
        <dbReference type="Rhea" id="RHEA:32735"/>
        <dbReference type="ChEBI" id="CHEBI:15378"/>
        <dbReference type="ChEBI" id="CHEBI:57856"/>
        <dbReference type="ChEBI" id="CHEBI:59789"/>
        <dbReference type="ChEBI" id="CHEBI:64572"/>
        <dbReference type="ChEBI" id="CHEBI:64573"/>
        <dbReference type="EC" id="2.1.1.71"/>
    </reaction>
</comment>
<sequence length="312" mass="36161">MIAIERWLEEAPVLLEGAPLSLKRQRLKRSVFWTLLSFFTSHALCRLDVPAVLQTVERRLEAPVELLREGWAHGISPTAVVQLSQPHVREAMIAILLAPILWNGLARLEYHYGVWTWMTGGNRKRAHRVFALYIVLFSAYREICVHRAVQHSPVWDLRHLYHGGSVERAIRIVGALVYVFGGVLSASGFWRLRLYTYMPEYFGLFCSEMVSSFPFNLFADPMYLGSALMHFGYALWCRSSTGLLLAVVLSLVYWMAARLIEEPFMHKLYGEEHQRRQQQQPRQHWQTEMQTHRTSLLVSNARWPTKRALALN</sequence>
<dbReference type="GO" id="GO:0032259">
    <property type="term" value="P:methylation"/>
    <property type="evidence" value="ECO:0007669"/>
    <property type="project" value="UniProtKB-KW"/>
</dbReference>
<comment type="function">
    <text evidence="14">Catalyzes the three sequential steps of the methylation pathway for the biosynthesis of phosphatidylcholine, a critical and essential component for membrane structure. Uses S-adenosylmethionine (S-adenosyl-L-methionine, SAM or AdoMet) as the methyl group donor for the methylation of phosphatidylethanolamine (1,2-diacyl-sn-glycero-3-phosphoethanolamine, PE) to phosphatidylmonomethylethanolamine (1,2-diacyl-sn-glycero-3-phospho-N-methylethanolamine, PMME), PMME to phosphatidyldimethylethanolamine (1,2-diacyl-sn-glycero-3-phospho-N,N-dimethylethanolamine, PDME), and PDME to phosphatidylcholine (1,2-diacyl-sn-glycero-3-phosphocholine, PC), producing S-adenosyl-L-homocysteine in each step.</text>
</comment>
<dbReference type="GO" id="GO:0004608">
    <property type="term" value="F:phosphatidylethanolamine N-methyltransferase activity"/>
    <property type="evidence" value="ECO:0007669"/>
    <property type="project" value="UniProtKB-UniRule"/>
</dbReference>
<evidence type="ECO:0000256" key="15">
    <source>
        <dbReference type="SAM" id="Phobius"/>
    </source>
</evidence>
<keyword evidence="13 14" id="KW-1208">Phospholipid metabolism</keyword>
<dbReference type="InterPro" id="IPR024960">
    <property type="entry name" value="PEMT/MFAP"/>
</dbReference>
<keyword evidence="17" id="KW-1185">Reference proteome</keyword>
<dbReference type="AlphaFoldDB" id="A0A7J7IBT6"/>
<comment type="pathway">
    <text evidence="2">Lipid metabolism.</text>
</comment>
<comment type="catalytic activity">
    <reaction evidence="14">
        <text>a 1,2-diacyl-sn-glycero-3-phosphoethanolamine + S-adenosyl-L-methionine = a 1,2-diacyl-sn-glycero-3-phospho-N-methylethanolamine + S-adenosyl-L-homocysteine + H(+)</text>
        <dbReference type="Rhea" id="RHEA:11164"/>
        <dbReference type="ChEBI" id="CHEBI:15378"/>
        <dbReference type="ChEBI" id="CHEBI:57856"/>
        <dbReference type="ChEBI" id="CHEBI:59789"/>
        <dbReference type="ChEBI" id="CHEBI:64573"/>
        <dbReference type="ChEBI" id="CHEBI:64612"/>
        <dbReference type="EC" id="2.1.1.17"/>
    </reaction>
</comment>
<evidence type="ECO:0000256" key="12">
    <source>
        <dbReference type="ARBA" id="ARBA00023209"/>
    </source>
</evidence>
<evidence type="ECO:0000256" key="6">
    <source>
        <dbReference type="ARBA" id="ARBA00022691"/>
    </source>
</evidence>
<evidence type="ECO:0000256" key="7">
    <source>
        <dbReference type="ARBA" id="ARBA00022692"/>
    </source>
</evidence>
<comment type="caution">
    <text evidence="16">The sequence shown here is derived from an EMBL/GenBank/DDBJ whole genome shotgun (WGS) entry which is preliminary data.</text>
</comment>
<proteinExistence type="inferred from homology"/>
<dbReference type="OrthoDB" id="3641at2759"/>
<dbReference type="GO" id="GO:0006656">
    <property type="term" value="P:phosphatidylcholine biosynthetic process"/>
    <property type="evidence" value="ECO:0007669"/>
    <property type="project" value="UniProtKB-UniRule"/>
</dbReference>